<dbReference type="Proteomes" id="UP000515121">
    <property type="component" value="Unplaced"/>
</dbReference>
<organism evidence="2 3">
    <name type="scientific">Durio zibethinus</name>
    <name type="common">Durian</name>
    <dbReference type="NCBI Taxonomy" id="66656"/>
    <lineage>
        <taxon>Eukaryota</taxon>
        <taxon>Viridiplantae</taxon>
        <taxon>Streptophyta</taxon>
        <taxon>Embryophyta</taxon>
        <taxon>Tracheophyta</taxon>
        <taxon>Spermatophyta</taxon>
        <taxon>Magnoliopsida</taxon>
        <taxon>eudicotyledons</taxon>
        <taxon>Gunneridae</taxon>
        <taxon>Pentapetalae</taxon>
        <taxon>rosids</taxon>
        <taxon>malvids</taxon>
        <taxon>Malvales</taxon>
        <taxon>Malvaceae</taxon>
        <taxon>Helicteroideae</taxon>
        <taxon>Durio</taxon>
    </lineage>
</organism>
<dbReference type="GeneID" id="111277716"/>
<evidence type="ECO:0000313" key="2">
    <source>
        <dbReference type="Proteomes" id="UP000515121"/>
    </source>
</evidence>
<keyword evidence="2" id="KW-1185">Reference proteome</keyword>
<gene>
    <name evidence="3" type="primary">LOC111277716</name>
</gene>
<feature type="region of interest" description="Disordered" evidence="1">
    <location>
        <begin position="1"/>
        <end position="35"/>
    </location>
</feature>
<reference evidence="3" key="1">
    <citation type="submission" date="2025-08" db="UniProtKB">
        <authorList>
            <consortium name="RefSeq"/>
        </authorList>
    </citation>
    <scope>IDENTIFICATION</scope>
    <source>
        <tissue evidence="3">Fruit stalk</tissue>
    </source>
</reference>
<evidence type="ECO:0000313" key="3">
    <source>
        <dbReference type="RefSeq" id="XP_022719866.1"/>
    </source>
</evidence>
<dbReference type="AlphaFoldDB" id="A0A6P5WWI8"/>
<accession>A0A6P5WWI8</accession>
<proteinExistence type="predicted"/>
<feature type="compositionally biased region" description="Polar residues" evidence="1">
    <location>
        <begin position="21"/>
        <end position="30"/>
    </location>
</feature>
<evidence type="ECO:0000256" key="1">
    <source>
        <dbReference type="SAM" id="MobiDB-lite"/>
    </source>
</evidence>
<name>A0A6P5WWI8_DURZI</name>
<protein>
    <submittedName>
        <fullName evidence="3">Uncharacterized protein LOC111277716 isoform X2</fullName>
    </submittedName>
</protein>
<sequence length="83" mass="9397">MWSPGNKGAYPRRISAKARGSSIQENNSMHEASMSDEDITSIKVHTSGSIYAEEQKGLMVLARIFWTQWFLLTSYWIGENIVS</sequence>
<dbReference type="RefSeq" id="XP_022719866.1">
    <property type="nucleotide sequence ID" value="XM_022864131.1"/>
</dbReference>